<evidence type="ECO:0000313" key="9">
    <source>
        <dbReference type="EMBL" id="WIM99361.1"/>
    </source>
</evidence>
<evidence type="ECO:0000256" key="4">
    <source>
        <dbReference type="ARBA" id="ARBA00022989"/>
    </source>
</evidence>
<feature type="domain" description="ABC3 transporter permease C-terminal" evidence="8">
    <location>
        <begin position="665"/>
        <end position="779"/>
    </location>
</feature>
<dbReference type="Proteomes" id="UP001240150">
    <property type="component" value="Chromosome"/>
</dbReference>
<evidence type="ECO:0000256" key="1">
    <source>
        <dbReference type="ARBA" id="ARBA00004651"/>
    </source>
</evidence>
<dbReference type="PANTHER" id="PTHR30572:SF4">
    <property type="entry name" value="ABC TRANSPORTER PERMEASE YTRF"/>
    <property type="match status" value="1"/>
</dbReference>
<feature type="transmembrane region" description="Helical" evidence="7">
    <location>
        <begin position="657"/>
        <end position="684"/>
    </location>
</feature>
<keyword evidence="2" id="KW-1003">Cell membrane</keyword>
<accession>A0ABY8WQU7</accession>
<feature type="transmembrane region" description="Helical" evidence="7">
    <location>
        <begin position="755"/>
        <end position="775"/>
    </location>
</feature>
<dbReference type="InterPro" id="IPR050250">
    <property type="entry name" value="Macrolide_Exporter_MacB"/>
</dbReference>
<keyword evidence="5 7" id="KW-0472">Membrane</keyword>
<comment type="similarity">
    <text evidence="6">Belongs to the ABC-4 integral membrane protein family.</text>
</comment>
<evidence type="ECO:0000256" key="7">
    <source>
        <dbReference type="SAM" id="Phobius"/>
    </source>
</evidence>
<evidence type="ECO:0000256" key="6">
    <source>
        <dbReference type="ARBA" id="ARBA00038076"/>
    </source>
</evidence>
<feature type="domain" description="ABC3 transporter permease C-terminal" evidence="8">
    <location>
        <begin position="241"/>
        <end position="359"/>
    </location>
</feature>
<feature type="transmembrane region" description="Helical" evidence="7">
    <location>
        <begin position="237"/>
        <end position="262"/>
    </location>
</feature>
<feature type="transmembrane region" description="Helical" evidence="7">
    <location>
        <begin position="7"/>
        <end position="30"/>
    </location>
</feature>
<evidence type="ECO:0000259" key="8">
    <source>
        <dbReference type="Pfam" id="PF02687"/>
    </source>
</evidence>
<dbReference type="InterPro" id="IPR003838">
    <property type="entry name" value="ABC3_permease_C"/>
</dbReference>
<protein>
    <submittedName>
        <fullName evidence="9">ABC transporter permease</fullName>
    </submittedName>
</protein>
<evidence type="ECO:0000256" key="3">
    <source>
        <dbReference type="ARBA" id="ARBA00022692"/>
    </source>
</evidence>
<keyword evidence="3 7" id="KW-0812">Transmembrane</keyword>
<organism evidence="9 10">
    <name type="scientific">Actinoplanes oblitus</name>
    <dbReference type="NCBI Taxonomy" id="3040509"/>
    <lineage>
        <taxon>Bacteria</taxon>
        <taxon>Bacillati</taxon>
        <taxon>Actinomycetota</taxon>
        <taxon>Actinomycetes</taxon>
        <taxon>Micromonosporales</taxon>
        <taxon>Micromonosporaceae</taxon>
        <taxon>Actinoplanes</taxon>
    </lineage>
</organism>
<feature type="transmembrane region" description="Helical" evidence="7">
    <location>
        <begin position="331"/>
        <end position="353"/>
    </location>
</feature>
<dbReference type="Pfam" id="PF02687">
    <property type="entry name" value="FtsX"/>
    <property type="match status" value="2"/>
</dbReference>
<sequence length="815" mass="81957">MLSLRRVAGALVAVTVGIVLVTMALLLLVAGRPAVPDRLAGAAVIVQAPAGRSPADPFPPAVPWPGSHAEWLTERLAEVPGVAAAVADRSFYAQAIVGGQPSEAAVVGSGWSSARLGGVRLTSGTPPRQAGDVVVDQALGPRPGDRLTLLTATGPEPHRVTGLADAPGFLVPDEVAARHAPGVTAIGLVLEPGADAGAVAAAAGRIVGGDGRVRTGADRGELEPRGDARTRWIGMQVLTGVAALAGFVTVFVVASTFAFSVAQRRRELGLLRTVGATPRQVRRMVYREALLVGAAGAVLGVLIGAALAPAAGHLLVTSGFEPSTYRVRYTALPIAGALLLGPLVALAGAGSAARRAARVRPLEALREAAVEQRRMSRPRWITGGLLLAAGVALAVGTATSDDAQDGASFALYAAMALVTGMATLAPATIPPVARLWRGGGPIGLLVRESALTATRRTASTAAPVLLTVAFAVLVSGMVRTSTTAYAVGRATDVATGRVLVPDHTPGLSDAAVAGAPGAATLPATVFDPDRRALSAIGVDPAAFLATDRGARVVTGALGGLRAADTTVVTESAHLGVGAVQPVTFADGQRVALRVVAVVADGSIRADLLLSRATVRHHDPSALTSAVHLTGDPVAGAGARVIDVATWAAEADHAEDRLVWLFTLMLIGVSAGYGAIAVATTLLMAAAGRAADLRVIRLAGATRRQVAGYLAAESVLVVSIGTMLGGLVASGALLAIRAGLSEQVGAPVPLVVSWPVIAGVVGLCLLLGLLAGLSAARSGRRLLGGLSAARPGGRLLGGLSAARSGRRLLAGTLGRK</sequence>
<dbReference type="EMBL" id="CP126980">
    <property type="protein sequence ID" value="WIM99361.1"/>
    <property type="molecule type" value="Genomic_DNA"/>
</dbReference>
<feature type="transmembrane region" description="Helical" evidence="7">
    <location>
        <begin position="289"/>
        <end position="311"/>
    </location>
</feature>
<keyword evidence="10" id="KW-1185">Reference proteome</keyword>
<name>A0ABY8WQU7_9ACTN</name>
<evidence type="ECO:0000256" key="5">
    <source>
        <dbReference type="ARBA" id="ARBA00023136"/>
    </source>
</evidence>
<keyword evidence="4 7" id="KW-1133">Transmembrane helix</keyword>
<reference evidence="9 10" key="1">
    <citation type="submission" date="2023-06" db="EMBL/GenBank/DDBJ databases">
        <authorList>
            <person name="Yushchuk O."/>
            <person name="Binda E."/>
            <person name="Ruckert-Reed C."/>
            <person name="Fedorenko V."/>
            <person name="Kalinowski J."/>
            <person name="Marinelli F."/>
        </authorList>
    </citation>
    <scope>NUCLEOTIDE SEQUENCE [LARGE SCALE GENOMIC DNA]</scope>
    <source>
        <strain evidence="9 10">NRRL 3884</strain>
    </source>
</reference>
<proteinExistence type="inferred from homology"/>
<evidence type="ECO:0000256" key="2">
    <source>
        <dbReference type="ARBA" id="ARBA00022475"/>
    </source>
</evidence>
<feature type="transmembrane region" description="Helical" evidence="7">
    <location>
        <begin position="705"/>
        <end position="735"/>
    </location>
</feature>
<gene>
    <name evidence="9" type="ORF">ACTOB_003011</name>
</gene>
<comment type="subcellular location">
    <subcellularLocation>
        <location evidence="1">Cell membrane</location>
        <topology evidence="1">Multi-pass membrane protein</topology>
    </subcellularLocation>
</comment>
<dbReference type="RefSeq" id="WP_284920799.1">
    <property type="nucleotide sequence ID" value="NZ_CP126980.1"/>
</dbReference>
<feature type="transmembrane region" description="Helical" evidence="7">
    <location>
        <begin position="380"/>
        <end position="398"/>
    </location>
</feature>
<dbReference type="PANTHER" id="PTHR30572">
    <property type="entry name" value="MEMBRANE COMPONENT OF TRANSPORTER-RELATED"/>
    <property type="match status" value="1"/>
</dbReference>
<feature type="transmembrane region" description="Helical" evidence="7">
    <location>
        <begin position="457"/>
        <end position="478"/>
    </location>
</feature>
<evidence type="ECO:0000313" key="10">
    <source>
        <dbReference type="Proteomes" id="UP001240150"/>
    </source>
</evidence>
<feature type="transmembrane region" description="Helical" evidence="7">
    <location>
        <begin position="410"/>
        <end position="436"/>
    </location>
</feature>